<proteinExistence type="predicted"/>
<dbReference type="KEGG" id="ahb:bsdtb5_10090"/>
<keyword evidence="3" id="KW-1185">Reference proteome</keyword>
<dbReference type="Proteomes" id="UP000595897">
    <property type="component" value="Chromosome"/>
</dbReference>
<evidence type="ECO:0000256" key="1">
    <source>
        <dbReference type="SAM" id="Phobius"/>
    </source>
</evidence>
<protein>
    <recommendedName>
        <fullName evidence="4">Zinc-ribbon domain-containing protein</fullName>
    </recommendedName>
</protein>
<dbReference type="RefSeq" id="WP_271714978.1">
    <property type="nucleotide sequence ID" value="NZ_AP024169.1"/>
</dbReference>
<evidence type="ECO:0008006" key="4">
    <source>
        <dbReference type="Google" id="ProtNLM"/>
    </source>
</evidence>
<organism evidence="2 3">
    <name type="scientific">Anaeromicropila herbilytica</name>
    <dbReference type="NCBI Taxonomy" id="2785025"/>
    <lineage>
        <taxon>Bacteria</taxon>
        <taxon>Bacillati</taxon>
        <taxon>Bacillota</taxon>
        <taxon>Clostridia</taxon>
        <taxon>Lachnospirales</taxon>
        <taxon>Lachnospiraceae</taxon>
        <taxon>Anaeromicropila</taxon>
    </lineage>
</organism>
<dbReference type="AlphaFoldDB" id="A0A7R7EJ74"/>
<reference evidence="2 3" key="1">
    <citation type="submission" date="2020-11" db="EMBL/GenBank/DDBJ databases">
        <title>Draft genome sequencing of a Lachnospiraceae strain isolated from anoxic soil subjected to BSD treatment.</title>
        <authorList>
            <person name="Uek A."/>
            <person name="Tonouchi A."/>
        </authorList>
    </citation>
    <scope>NUCLEOTIDE SEQUENCE [LARGE SCALE GENOMIC DNA]</scope>
    <source>
        <strain evidence="2 3">TB5</strain>
    </source>
</reference>
<accession>A0A7R7EJ74</accession>
<name>A0A7R7EJ74_9FIRM</name>
<gene>
    <name evidence="2" type="ORF">bsdtb5_10090</name>
</gene>
<feature type="transmembrane region" description="Helical" evidence="1">
    <location>
        <begin position="59"/>
        <end position="81"/>
    </location>
</feature>
<keyword evidence="1" id="KW-0472">Membrane</keyword>
<keyword evidence="1" id="KW-0812">Transmembrane</keyword>
<evidence type="ECO:0000313" key="3">
    <source>
        <dbReference type="Proteomes" id="UP000595897"/>
    </source>
</evidence>
<dbReference type="EMBL" id="AP024169">
    <property type="protein sequence ID" value="BCN29714.1"/>
    <property type="molecule type" value="Genomic_DNA"/>
</dbReference>
<sequence>MECKVCGRHTDSESANFCEYCGTSYREAPKQEYRLPNENYGIINHENREVEEPISFGNWLGSMLLMFIPFVGFFVYLFMLLKWSFGGNVAQTKKNWARAQLIISLFFTIMIFYSLASVLHSPEFRQVYNTLYQ</sequence>
<evidence type="ECO:0000313" key="2">
    <source>
        <dbReference type="EMBL" id="BCN29714.1"/>
    </source>
</evidence>
<keyword evidence="1" id="KW-1133">Transmembrane helix</keyword>
<feature type="transmembrane region" description="Helical" evidence="1">
    <location>
        <begin position="101"/>
        <end position="119"/>
    </location>
</feature>